<dbReference type="PANTHER" id="PTHR44757:SF2">
    <property type="entry name" value="BIOFILM ARCHITECTURE MAINTENANCE PROTEIN MBAA"/>
    <property type="match status" value="1"/>
</dbReference>
<evidence type="ECO:0000256" key="1">
    <source>
        <dbReference type="SAM" id="Phobius"/>
    </source>
</evidence>
<accession>A0A6G4A6A4</accession>
<feature type="domain" description="GGDEF" evidence="3">
    <location>
        <begin position="488"/>
        <end position="620"/>
    </location>
</feature>
<evidence type="ECO:0000259" key="2">
    <source>
        <dbReference type="PROSITE" id="PS50883"/>
    </source>
</evidence>
<dbReference type="InterPro" id="IPR029787">
    <property type="entry name" value="Nucleotide_cyclase"/>
</dbReference>
<keyword evidence="1" id="KW-0812">Transmembrane</keyword>
<feature type="transmembrane region" description="Helical" evidence="1">
    <location>
        <begin position="12"/>
        <end position="31"/>
    </location>
</feature>
<proteinExistence type="predicted"/>
<dbReference type="InterPro" id="IPR001633">
    <property type="entry name" value="EAL_dom"/>
</dbReference>
<dbReference type="SMART" id="SM00052">
    <property type="entry name" value="EAL"/>
    <property type="match status" value="1"/>
</dbReference>
<dbReference type="SMART" id="SM00267">
    <property type="entry name" value="GGDEF"/>
    <property type="match status" value="1"/>
</dbReference>
<dbReference type="Pfam" id="PF00563">
    <property type="entry name" value="EAL"/>
    <property type="match status" value="1"/>
</dbReference>
<sequence>MKKRNLHAFRIVHMSLFYVVCVGLALLSEYYDLQLIYGLTFSFTSIFLFLLLLTYGLWPGIIGALVVYTVSVFQFHEPMIDLINVLEIAFLGVILNARRNMLLLWDGVYWIVLGIPLMVITYYFYYQSLSMESTLIITTVATNGLFNALIAEMVDRYVPQGFRGIVGKSDDQGIPFGQVLFHFSITAVAMPYLIFVLMNSWNLDKAITNSTHQQAMNTMNSMKEELNKWGNRDIRGIRLVSKLQIGYLNELVSKHTTGNLFQIVITDSQNRILAGNDPHSLEKTHYDWRADSITIKLGETFYEKIPQKHSIIMPTEEWREAQYIYNDMLTRIPLQIYIIMPIQNYRIQIYEQFLAQLSYLLLFIIGSSLTSVFINRAIARNLSQLALTTTGLVDKIYYRKEMEWPNSRIVEIKSLVDNFRHTSHKLLLMYHDSLEMNKKLQEQTSMLLSSEEKLQHLAYYDVLTGLPNRLLLSKHLEELLIMENQMRLPIAVIFADLNQFKQINDTLGHAIGDNLLQTIANKYSKLTSNDCQVFRFGGDEFVFVLEGAEESELLEVTNGIFSSFAEPIELQEMKMYVSVSLGVSLYPRDGQDLNTIFKNADMAMYVAKEQGGNAVYFFNPELNKLVTEKMLLDNGIREALKHEQFQLHYQPKIDTAQQTICGLEALIRWQHPELGFIPPTKFIPLAEDSGMILEIDKWVLQEACKHNKLWQDRGLPKVPVAVNISGKHFYQGNLFEVIRRVLTETGLQAQYLIVEITEGVLIKNVDQVLETIMKIKDIGVQISIDDFGTGYSSLNQLQRMPIYQVKLDRSFISNVATDTKKSAIVKAVIELAHSMNLKVVAEGIETSEEMNYFVQLGCDELQGYYYSKPVPFETFAKLLEKRDRFVLEKGEI</sequence>
<dbReference type="FunFam" id="3.20.20.450:FF:000001">
    <property type="entry name" value="Cyclic di-GMP phosphodiesterase yahA"/>
    <property type="match status" value="1"/>
</dbReference>
<evidence type="ECO:0000259" key="3">
    <source>
        <dbReference type="PROSITE" id="PS50887"/>
    </source>
</evidence>
<dbReference type="Gene3D" id="3.20.20.450">
    <property type="entry name" value="EAL domain"/>
    <property type="match status" value="1"/>
</dbReference>
<dbReference type="Pfam" id="PF00990">
    <property type="entry name" value="GGDEF"/>
    <property type="match status" value="1"/>
</dbReference>
<dbReference type="InterPro" id="IPR052155">
    <property type="entry name" value="Biofilm_reg_signaling"/>
</dbReference>
<dbReference type="InterPro" id="IPR035919">
    <property type="entry name" value="EAL_sf"/>
</dbReference>
<dbReference type="InterPro" id="IPR000160">
    <property type="entry name" value="GGDEF_dom"/>
</dbReference>
<dbReference type="CDD" id="cd01949">
    <property type="entry name" value="GGDEF"/>
    <property type="match status" value="1"/>
</dbReference>
<dbReference type="SUPFAM" id="SSF55073">
    <property type="entry name" value="Nucleotide cyclase"/>
    <property type="match status" value="1"/>
</dbReference>
<dbReference type="NCBIfam" id="TIGR00254">
    <property type="entry name" value="GGDEF"/>
    <property type="match status" value="1"/>
</dbReference>
<feature type="domain" description="EAL" evidence="2">
    <location>
        <begin position="629"/>
        <end position="883"/>
    </location>
</feature>
<dbReference type="AlphaFoldDB" id="A0A6G4A6A4"/>
<feature type="transmembrane region" description="Helical" evidence="1">
    <location>
        <begin position="174"/>
        <end position="197"/>
    </location>
</feature>
<feature type="transmembrane region" description="Helical" evidence="1">
    <location>
        <begin position="79"/>
        <end position="95"/>
    </location>
</feature>
<dbReference type="SUPFAM" id="SSF141868">
    <property type="entry name" value="EAL domain-like"/>
    <property type="match status" value="1"/>
</dbReference>
<evidence type="ECO:0000313" key="4">
    <source>
        <dbReference type="EMBL" id="NEW09474.1"/>
    </source>
</evidence>
<gene>
    <name evidence="4" type="ORF">GK047_26385</name>
</gene>
<feature type="transmembrane region" description="Helical" evidence="1">
    <location>
        <begin position="107"/>
        <end position="126"/>
    </location>
</feature>
<dbReference type="PROSITE" id="PS50887">
    <property type="entry name" value="GGDEF"/>
    <property type="match status" value="1"/>
</dbReference>
<dbReference type="RefSeq" id="WP_163953356.1">
    <property type="nucleotide sequence ID" value="NZ_JAAIKC010000018.1"/>
</dbReference>
<dbReference type="CDD" id="cd01948">
    <property type="entry name" value="EAL"/>
    <property type="match status" value="1"/>
</dbReference>
<feature type="transmembrane region" description="Helical" evidence="1">
    <location>
        <begin position="353"/>
        <end position="374"/>
    </location>
</feature>
<dbReference type="PROSITE" id="PS50883">
    <property type="entry name" value="EAL"/>
    <property type="match status" value="1"/>
</dbReference>
<feature type="transmembrane region" description="Helical" evidence="1">
    <location>
        <begin position="133"/>
        <end position="154"/>
    </location>
</feature>
<organism evidence="4">
    <name type="scientific">Paenibacillus sp. SYP-B3998</name>
    <dbReference type="NCBI Taxonomy" id="2678564"/>
    <lineage>
        <taxon>Bacteria</taxon>
        <taxon>Bacillati</taxon>
        <taxon>Bacillota</taxon>
        <taxon>Bacilli</taxon>
        <taxon>Bacillales</taxon>
        <taxon>Paenibacillaceae</taxon>
        <taxon>Paenibacillus</taxon>
    </lineage>
</organism>
<keyword evidence="1" id="KW-0472">Membrane</keyword>
<dbReference type="PANTHER" id="PTHR44757">
    <property type="entry name" value="DIGUANYLATE CYCLASE DGCP"/>
    <property type="match status" value="1"/>
</dbReference>
<dbReference type="EMBL" id="JAAIKC010000018">
    <property type="protein sequence ID" value="NEW09474.1"/>
    <property type="molecule type" value="Genomic_DNA"/>
</dbReference>
<dbReference type="Gene3D" id="3.30.70.270">
    <property type="match status" value="1"/>
</dbReference>
<comment type="caution">
    <text evidence="4">The sequence shown here is derived from an EMBL/GenBank/DDBJ whole genome shotgun (WGS) entry which is preliminary data.</text>
</comment>
<reference evidence="4" key="1">
    <citation type="submission" date="2020-02" db="EMBL/GenBank/DDBJ databases">
        <authorList>
            <person name="Shen X.-R."/>
            <person name="Zhang Y.-X."/>
        </authorList>
    </citation>
    <scope>NUCLEOTIDE SEQUENCE</scope>
    <source>
        <strain evidence="4">SYP-B3998</strain>
    </source>
</reference>
<dbReference type="InterPro" id="IPR043128">
    <property type="entry name" value="Rev_trsase/Diguanyl_cyclase"/>
</dbReference>
<feature type="transmembrane region" description="Helical" evidence="1">
    <location>
        <begin position="43"/>
        <end position="67"/>
    </location>
</feature>
<name>A0A6G4A6A4_9BACL</name>
<keyword evidence="1" id="KW-1133">Transmembrane helix</keyword>
<protein>
    <submittedName>
        <fullName evidence="4">EAL domain-containing protein</fullName>
    </submittedName>
</protein>